<dbReference type="PROSITE" id="PS01124">
    <property type="entry name" value="HTH_ARAC_FAMILY_2"/>
    <property type="match status" value="1"/>
</dbReference>
<evidence type="ECO:0000256" key="1">
    <source>
        <dbReference type="ARBA" id="ARBA00023015"/>
    </source>
</evidence>
<proteinExistence type="predicted"/>
<organism evidence="5 6">
    <name type="scientific">Mucisphaera calidilacus</name>
    <dbReference type="NCBI Taxonomy" id="2527982"/>
    <lineage>
        <taxon>Bacteria</taxon>
        <taxon>Pseudomonadati</taxon>
        <taxon>Planctomycetota</taxon>
        <taxon>Phycisphaerae</taxon>
        <taxon>Phycisphaerales</taxon>
        <taxon>Phycisphaeraceae</taxon>
        <taxon>Mucisphaera</taxon>
    </lineage>
</organism>
<dbReference type="PANTHER" id="PTHR43280">
    <property type="entry name" value="ARAC-FAMILY TRANSCRIPTIONAL REGULATOR"/>
    <property type="match status" value="1"/>
</dbReference>
<dbReference type="InterPro" id="IPR018060">
    <property type="entry name" value="HTH_AraC"/>
</dbReference>
<evidence type="ECO:0000313" key="5">
    <source>
        <dbReference type="EMBL" id="QDU70492.1"/>
    </source>
</evidence>
<dbReference type="SMART" id="SM00342">
    <property type="entry name" value="HTH_ARAC"/>
    <property type="match status" value="1"/>
</dbReference>
<dbReference type="SUPFAM" id="SSF46689">
    <property type="entry name" value="Homeodomain-like"/>
    <property type="match status" value="2"/>
</dbReference>
<protein>
    <submittedName>
        <fullName evidence="5">Melibiose operon regulatory protein</fullName>
    </submittedName>
</protein>
<keyword evidence="2" id="KW-0238">DNA-binding</keyword>
<dbReference type="RefSeq" id="WP_145444633.1">
    <property type="nucleotide sequence ID" value="NZ_CP036280.1"/>
</dbReference>
<dbReference type="InterPro" id="IPR018062">
    <property type="entry name" value="HTH_AraC-typ_CS"/>
</dbReference>
<sequence>MTDRHPTRTLKRQRPVEVRLADFGVTVFESAHAPLFSTDLMSHAFHKILLPVNGSGCVSVRRRQLSLLPDQATIVPAGVSHRLDDTPGQPVTLLALCLDPGVLVDRIACTSRAQTVALPAHRVHETRRLLRQMLFEQSTRKPGYRSLILGLAHQLVVLIERVTRTTDDKTTDTSRQRVMHHIDRLNGRFFEHITVDRAAEHCGMSRRRFTTLFRQITGESYRRYIERLRIDHARQLLTTTDHSILSIAFECGFDDVTSFYRSFARHESHAPGHYRRTHT</sequence>
<dbReference type="Gene3D" id="1.10.10.60">
    <property type="entry name" value="Homeodomain-like"/>
    <property type="match status" value="2"/>
</dbReference>
<dbReference type="OrthoDB" id="9778008at2"/>
<dbReference type="PROSITE" id="PS00041">
    <property type="entry name" value="HTH_ARAC_FAMILY_1"/>
    <property type="match status" value="1"/>
</dbReference>
<dbReference type="Pfam" id="PF02311">
    <property type="entry name" value="AraC_binding"/>
    <property type="match status" value="1"/>
</dbReference>
<evidence type="ECO:0000256" key="3">
    <source>
        <dbReference type="ARBA" id="ARBA00023163"/>
    </source>
</evidence>
<evidence type="ECO:0000256" key="2">
    <source>
        <dbReference type="ARBA" id="ARBA00023125"/>
    </source>
</evidence>
<dbReference type="SUPFAM" id="SSF51215">
    <property type="entry name" value="Regulatory protein AraC"/>
    <property type="match status" value="1"/>
</dbReference>
<keyword evidence="6" id="KW-1185">Reference proteome</keyword>
<evidence type="ECO:0000313" key="6">
    <source>
        <dbReference type="Proteomes" id="UP000320386"/>
    </source>
</evidence>
<keyword evidence="1" id="KW-0805">Transcription regulation</keyword>
<dbReference type="Proteomes" id="UP000320386">
    <property type="component" value="Chromosome"/>
</dbReference>
<dbReference type="GO" id="GO:0043565">
    <property type="term" value="F:sequence-specific DNA binding"/>
    <property type="evidence" value="ECO:0007669"/>
    <property type="project" value="InterPro"/>
</dbReference>
<dbReference type="Pfam" id="PF12833">
    <property type="entry name" value="HTH_18"/>
    <property type="match status" value="1"/>
</dbReference>
<dbReference type="PANTHER" id="PTHR43280:SF28">
    <property type="entry name" value="HTH-TYPE TRANSCRIPTIONAL ACTIVATOR RHAS"/>
    <property type="match status" value="1"/>
</dbReference>
<dbReference type="KEGG" id="mcad:Pan265_03200"/>
<evidence type="ECO:0000259" key="4">
    <source>
        <dbReference type="PROSITE" id="PS01124"/>
    </source>
</evidence>
<dbReference type="InterPro" id="IPR037923">
    <property type="entry name" value="HTH-like"/>
</dbReference>
<name>A0A518BU33_9BACT</name>
<dbReference type="InterPro" id="IPR009057">
    <property type="entry name" value="Homeodomain-like_sf"/>
</dbReference>
<feature type="domain" description="HTH araC/xylS-type" evidence="4">
    <location>
        <begin position="176"/>
        <end position="277"/>
    </location>
</feature>
<accession>A0A518BU33</accession>
<reference evidence="5 6" key="1">
    <citation type="submission" date="2019-02" db="EMBL/GenBank/DDBJ databases">
        <title>Deep-cultivation of Planctomycetes and their phenomic and genomic characterization uncovers novel biology.</title>
        <authorList>
            <person name="Wiegand S."/>
            <person name="Jogler M."/>
            <person name="Boedeker C."/>
            <person name="Pinto D."/>
            <person name="Vollmers J."/>
            <person name="Rivas-Marin E."/>
            <person name="Kohn T."/>
            <person name="Peeters S.H."/>
            <person name="Heuer A."/>
            <person name="Rast P."/>
            <person name="Oberbeckmann S."/>
            <person name="Bunk B."/>
            <person name="Jeske O."/>
            <person name="Meyerdierks A."/>
            <person name="Storesund J.E."/>
            <person name="Kallscheuer N."/>
            <person name="Luecker S."/>
            <person name="Lage O.M."/>
            <person name="Pohl T."/>
            <person name="Merkel B.J."/>
            <person name="Hornburger P."/>
            <person name="Mueller R.-W."/>
            <person name="Bruemmer F."/>
            <person name="Labrenz M."/>
            <person name="Spormann A.M."/>
            <person name="Op den Camp H."/>
            <person name="Overmann J."/>
            <person name="Amann R."/>
            <person name="Jetten M.S.M."/>
            <person name="Mascher T."/>
            <person name="Medema M.H."/>
            <person name="Devos D.P."/>
            <person name="Kaster A.-K."/>
            <person name="Ovreas L."/>
            <person name="Rohde M."/>
            <person name="Galperin M.Y."/>
            <person name="Jogler C."/>
        </authorList>
    </citation>
    <scope>NUCLEOTIDE SEQUENCE [LARGE SCALE GENOMIC DNA]</scope>
    <source>
        <strain evidence="5 6">Pan265</strain>
    </source>
</reference>
<keyword evidence="3" id="KW-0804">Transcription</keyword>
<dbReference type="AlphaFoldDB" id="A0A518BU33"/>
<dbReference type="InterPro" id="IPR003313">
    <property type="entry name" value="AraC-bd"/>
</dbReference>
<gene>
    <name evidence="5" type="primary">melR_1</name>
    <name evidence="5" type="ORF">Pan265_03200</name>
</gene>
<dbReference type="EMBL" id="CP036280">
    <property type="protein sequence ID" value="QDU70492.1"/>
    <property type="molecule type" value="Genomic_DNA"/>
</dbReference>
<dbReference type="GO" id="GO:0003700">
    <property type="term" value="F:DNA-binding transcription factor activity"/>
    <property type="evidence" value="ECO:0007669"/>
    <property type="project" value="InterPro"/>
</dbReference>